<sequence>MRFSADEYRQAALSSEVMGGADTFDSFVYKLGLSGGKSLWNSRKKEFIVSGNLNWSDYHHHPQRKYRSSGFDMQYRWGSYQNIKYSLRHLDRFYLRHYINRDISNATMSSSAFTDHNQSVTITQKMGRREWFNLTVGFLQRYYERPFTEFNSDINYIRGKLNRRLINFGTVAFQFERGSANNITFGKTAKASALDRSYETMEWYVPIRIKHKIPFVNEVGISVRRETRIYAAEDLDDPFHSGRSHLDSKFDLWLKKNITESMNVVLTGRYRTRATESGYEWVEDLKSFQLLQLWCKIEWELIYDRY</sequence>
<dbReference type="EMBL" id="UINC01016925">
    <property type="protein sequence ID" value="SVA70096.1"/>
    <property type="molecule type" value="Genomic_DNA"/>
</dbReference>
<name>A0A381XZ41_9ZZZZ</name>
<proteinExistence type="predicted"/>
<protein>
    <recommendedName>
        <fullName evidence="2">TonB-dependent receptor-like beta-barrel domain-containing protein</fullName>
    </recommendedName>
</protein>
<evidence type="ECO:0008006" key="2">
    <source>
        <dbReference type="Google" id="ProtNLM"/>
    </source>
</evidence>
<reference evidence="1" key="1">
    <citation type="submission" date="2018-05" db="EMBL/GenBank/DDBJ databases">
        <authorList>
            <person name="Lanie J.A."/>
            <person name="Ng W.-L."/>
            <person name="Kazmierczak K.M."/>
            <person name="Andrzejewski T.M."/>
            <person name="Davidsen T.M."/>
            <person name="Wayne K.J."/>
            <person name="Tettelin H."/>
            <person name="Glass J.I."/>
            <person name="Rusch D."/>
            <person name="Podicherti R."/>
            <person name="Tsui H.-C.T."/>
            <person name="Winkler M.E."/>
        </authorList>
    </citation>
    <scope>NUCLEOTIDE SEQUENCE</scope>
</reference>
<organism evidence="1">
    <name type="scientific">marine metagenome</name>
    <dbReference type="NCBI Taxonomy" id="408172"/>
    <lineage>
        <taxon>unclassified sequences</taxon>
        <taxon>metagenomes</taxon>
        <taxon>ecological metagenomes</taxon>
    </lineage>
</organism>
<gene>
    <name evidence="1" type="ORF">METZ01_LOCUS122950</name>
</gene>
<accession>A0A381XZ41</accession>
<evidence type="ECO:0000313" key="1">
    <source>
        <dbReference type="EMBL" id="SVA70096.1"/>
    </source>
</evidence>
<dbReference type="AlphaFoldDB" id="A0A381XZ41"/>